<keyword evidence="1" id="KW-0472">Membrane</keyword>
<accession>A0A1I3ZQ58</accession>
<gene>
    <name evidence="2" type="ORF">SAMN05192579_10354</name>
</gene>
<evidence type="ECO:0000256" key="1">
    <source>
        <dbReference type="SAM" id="Phobius"/>
    </source>
</evidence>
<protein>
    <submittedName>
        <fullName evidence="2">Cytochrome c oxidase cbb3-type subunit 4</fullName>
    </submittedName>
</protein>
<dbReference type="EMBL" id="FOSR01000003">
    <property type="protein sequence ID" value="SFK46225.1"/>
    <property type="molecule type" value="Genomic_DNA"/>
</dbReference>
<keyword evidence="1" id="KW-1133">Transmembrane helix</keyword>
<dbReference type="InterPro" id="IPR008621">
    <property type="entry name" value="Cbb3-typ_cyt_oxidase_comp"/>
</dbReference>
<reference evidence="3" key="1">
    <citation type="submission" date="2016-10" db="EMBL/GenBank/DDBJ databases">
        <authorList>
            <person name="Varghese N."/>
            <person name="Submissions S."/>
        </authorList>
    </citation>
    <scope>NUCLEOTIDE SEQUENCE [LARGE SCALE GENOMIC DNA]</scope>
    <source>
        <strain evidence="3">MO64</strain>
    </source>
</reference>
<keyword evidence="1" id="KW-0812">Transmembrane</keyword>
<feature type="transmembrane region" description="Helical" evidence="1">
    <location>
        <begin position="6"/>
        <end position="27"/>
    </location>
</feature>
<sequence>MNPIWGHVAGVVTVLLMLIFIGIWIWAWRKRHKKVFDYMAKLPLQDDDPDADVYAIQTRSKEEPR</sequence>
<evidence type="ECO:0000313" key="2">
    <source>
        <dbReference type="EMBL" id="SFK46225.1"/>
    </source>
</evidence>
<dbReference type="AlphaFoldDB" id="A0A1I3ZQ58"/>
<keyword evidence="3" id="KW-1185">Reference proteome</keyword>
<dbReference type="RefSeq" id="WP_008207497.1">
    <property type="nucleotide sequence ID" value="NZ_FOSR01000003.1"/>
</dbReference>
<proteinExistence type="predicted"/>
<dbReference type="Pfam" id="PF05545">
    <property type="entry name" value="FixQ"/>
    <property type="match status" value="1"/>
</dbReference>
<dbReference type="Proteomes" id="UP000198725">
    <property type="component" value="Unassembled WGS sequence"/>
</dbReference>
<evidence type="ECO:0000313" key="3">
    <source>
        <dbReference type="Proteomes" id="UP000198725"/>
    </source>
</evidence>
<name>A0A1I3ZQ58_9GAMM</name>
<organism evidence="2 3">
    <name type="scientific">Rhodanobacter glycinis</name>
    <dbReference type="NCBI Taxonomy" id="582702"/>
    <lineage>
        <taxon>Bacteria</taxon>
        <taxon>Pseudomonadati</taxon>
        <taxon>Pseudomonadota</taxon>
        <taxon>Gammaproteobacteria</taxon>
        <taxon>Lysobacterales</taxon>
        <taxon>Rhodanobacteraceae</taxon>
        <taxon>Rhodanobacter</taxon>
    </lineage>
</organism>